<dbReference type="SUPFAM" id="SSF52540">
    <property type="entry name" value="P-loop containing nucleoside triphosphate hydrolases"/>
    <property type="match status" value="1"/>
</dbReference>
<gene>
    <name evidence="10" type="ORF">BpHYR1_040250</name>
</gene>
<accession>A0A3M7RS38</accession>
<dbReference type="CDD" id="cd02021">
    <property type="entry name" value="GntK"/>
    <property type="match status" value="1"/>
</dbReference>
<evidence type="ECO:0000256" key="2">
    <source>
        <dbReference type="ARBA" id="ARBA00008420"/>
    </source>
</evidence>
<dbReference type="AlphaFoldDB" id="A0A3M7RS38"/>
<dbReference type="PANTHER" id="PTHR43442">
    <property type="entry name" value="GLUCONOKINASE-RELATED"/>
    <property type="match status" value="1"/>
</dbReference>
<dbReference type="GO" id="GO:0005737">
    <property type="term" value="C:cytoplasm"/>
    <property type="evidence" value="ECO:0007669"/>
    <property type="project" value="TreeGrafter"/>
</dbReference>
<dbReference type="GO" id="GO:0005524">
    <property type="term" value="F:ATP binding"/>
    <property type="evidence" value="ECO:0007669"/>
    <property type="project" value="UniProtKB-KW"/>
</dbReference>
<keyword evidence="6 10" id="KW-0418">Kinase</keyword>
<evidence type="ECO:0000256" key="9">
    <source>
        <dbReference type="ARBA" id="ARBA00048090"/>
    </source>
</evidence>
<keyword evidence="11" id="KW-1185">Reference proteome</keyword>
<name>A0A3M7RS38_BRAPC</name>
<sequence length="222" mass="25455">MLIVICGVAGCGKTTIAKDLAKRLDFEFADADDYHSEENKALMRNGVSLTDKERLPWLLTLHDFLAGWHENGVSGILACSALKQKYRHLLNSSLVYSIGTKFEKENHVPNPVNLNLLFVCLNIDKEVASERLAHRKDHDVIKDSRLMDSQLATLELPPKNECLWTGSSYGKYKDNYLSIEKSYENNTFYYMYVLRVFKDSTVNDVVENILDFLPKFHNFKLV</sequence>
<reference evidence="10 11" key="1">
    <citation type="journal article" date="2018" name="Sci. Rep.">
        <title>Genomic signatures of local adaptation to the degree of environmental predictability in rotifers.</title>
        <authorList>
            <person name="Franch-Gras L."/>
            <person name="Hahn C."/>
            <person name="Garcia-Roger E.M."/>
            <person name="Carmona M.J."/>
            <person name="Serra M."/>
            <person name="Gomez A."/>
        </authorList>
    </citation>
    <scope>NUCLEOTIDE SEQUENCE [LARGE SCALE GENOMIC DNA]</scope>
    <source>
        <strain evidence="10">HYR1</strain>
    </source>
</reference>
<comment type="catalytic activity">
    <reaction evidence="9">
        <text>D-gluconate + ATP = 6-phospho-D-gluconate + ADP + H(+)</text>
        <dbReference type="Rhea" id="RHEA:19433"/>
        <dbReference type="ChEBI" id="CHEBI:15378"/>
        <dbReference type="ChEBI" id="CHEBI:18391"/>
        <dbReference type="ChEBI" id="CHEBI:30616"/>
        <dbReference type="ChEBI" id="CHEBI:58759"/>
        <dbReference type="ChEBI" id="CHEBI:456216"/>
        <dbReference type="EC" id="2.7.1.12"/>
    </reaction>
</comment>
<evidence type="ECO:0000256" key="1">
    <source>
        <dbReference type="ARBA" id="ARBA00004875"/>
    </source>
</evidence>
<proteinExistence type="inferred from homology"/>
<evidence type="ECO:0000256" key="8">
    <source>
        <dbReference type="ARBA" id="ARBA00029835"/>
    </source>
</evidence>
<comment type="pathway">
    <text evidence="1">Carbohydrate acid metabolism; D-gluconate degradation.</text>
</comment>
<dbReference type="GO" id="GO:0046316">
    <property type="term" value="F:gluconokinase activity"/>
    <property type="evidence" value="ECO:0007669"/>
    <property type="project" value="UniProtKB-EC"/>
</dbReference>
<dbReference type="UniPathway" id="UPA00792"/>
<evidence type="ECO:0000256" key="4">
    <source>
        <dbReference type="ARBA" id="ARBA00022679"/>
    </source>
</evidence>
<evidence type="ECO:0000256" key="7">
    <source>
        <dbReference type="ARBA" id="ARBA00022840"/>
    </source>
</evidence>
<dbReference type="STRING" id="10195.A0A3M7RS38"/>
<comment type="similarity">
    <text evidence="2">Belongs to the gluconokinase GntK/GntV family.</text>
</comment>
<evidence type="ECO:0000256" key="5">
    <source>
        <dbReference type="ARBA" id="ARBA00022741"/>
    </source>
</evidence>
<dbReference type="Proteomes" id="UP000276133">
    <property type="component" value="Unassembled WGS sequence"/>
</dbReference>
<dbReference type="PANTHER" id="PTHR43442:SF3">
    <property type="entry name" value="GLUCONOKINASE-RELATED"/>
    <property type="match status" value="1"/>
</dbReference>
<dbReference type="InterPro" id="IPR006001">
    <property type="entry name" value="Therm_gnt_kin"/>
</dbReference>
<dbReference type="EMBL" id="REGN01002746">
    <property type="protein sequence ID" value="RNA26383.1"/>
    <property type="molecule type" value="Genomic_DNA"/>
</dbReference>
<dbReference type="GO" id="GO:0005975">
    <property type="term" value="P:carbohydrate metabolic process"/>
    <property type="evidence" value="ECO:0007669"/>
    <property type="project" value="InterPro"/>
</dbReference>
<keyword evidence="4" id="KW-0808">Transferase</keyword>
<dbReference type="Gene3D" id="3.40.50.300">
    <property type="entry name" value="P-loop containing nucleotide triphosphate hydrolases"/>
    <property type="match status" value="1"/>
</dbReference>
<dbReference type="Pfam" id="PF13238">
    <property type="entry name" value="AAA_18"/>
    <property type="match status" value="1"/>
</dbReference>
<evidence type="ECO:0000313" key="10">
    <source>
        <dbReference type="EMBL" id="RNA26383.1"/>
    </source>
</evidence>
<evidence type="ECO:0000313" key="11">
    <source>
        <dbReference type="Proteomes" id="UP000276133"/>
    </source>
</evidence>
<dbReference type="OrthoDB" id="275177at2759"/>
<dbReference type="InterPro" id="IPR027417">
    <property type="entry name" value="P-loop_NTPase"/>
</dbReference>
<keyword evidence="5" id="KW-0547">Nucleotide-binding</keyword>
<dbReference type="EC" id="2.7.1.12" evidence="3"/>
<protein>
    <recommendedName>
        <fullName evidence="3">gluconokinase</fullName>
        <ecNumber evidence="3">2.7.1.12</ecNumber>
    </recommendedName>
    <alternativeName>
        <fullName evidence="8">Gluconate kinase</fullName>
    </alternativeName>
</protein>
<organism evidence="10 11">
    <name type="scientific">Brachionus plicatilis</name>
    <name type="common">Marine rotifer</name>
    <name type="synonym">Brachionus muelleri</name>
    <dbReference type="NCBI Taxonomy" id="10195"/>
    <lineage>
        <taxon>Eukaryota</taxon>
        <taxon>Metazoa</taxon>
        <taxon>Spiralia</taxon>
        <taxon>Gnathifera</taxon>
        <taxon>Rotifera</taxon>
        <taxon>Eurotatoria</taxon>
        <taxon>Monogononta</taxon>
        <taxon>Pseudotrocha</taxon>
        <taxon>Ploima</taxon>
        <taxon>Brachionidae</taxon>
        <taxon>Brachionus</taxon>
    </lineage>
</organism>
<evidence type="ECO:0000256" key="3">
    <source>
        <dbReference type="ARBA" id="ARBA00012054"/>
    </source>
</evidence>
<comment type="caution">
    <text evidence="10">The sequence shown here is derived from an EMBL/GenBank/DDBJ whole genome shotgun (WGS) entry which is preliminary data.</text>
</comment>
<keyword evidence="7" id="KW-0067">ATP-binding</keyword>
<evidence type="ECO:0000256" key="6">
    <source>
        <dbReference type="ARBA" id="ARBA00022777"/>
    </source>
</evidence>